<dbReference type="InterPro" id="IPR036278">
    <property type="entry name" value="Sialidase_sf"/>
</dbReference>
<dbReference type="Pfam" id="PF15902">
    <property type="entry name" value="Sortilin-Vps10"/>
    <property type="match status" value="1"/>
</dbReference>
<name>A1ZF54_MICM2</name>
<dbReference type="PANTHER" id="PTHR43739">
    <property type="entry name" value="XYLOGLUCANASE (EUROFUNG)"/>
    <property type="match status" value="1"/>
</dbReference>
<evidence type="ECO:0000313" key="6">
    <source>
        <dbReference type="Proteomes" id="UP000004095"/>
    </source>
</evidence>
<accession>A1ZF54</accession>
<dbReference type="InterPro" id="IPR015943">
    <property type="entry name" value="WD40/YVTN_repeat-like_dom_sf"/>
</dbReference>
<keyword evidence="3" id="KW-0812">Transmembrane</keyword>
<keyword evidence="1" id="KW-0677">Repeat</keyword>
<proteinExistence type="predicted"/>
<dbReference type="Gene3D" id="2.60.40.4070">
    <property type="match status" value="1"/>
</dbReference>
<sequence length="1053" mass="117472">MPDIFFEKRNLNFSEMNIIQKTKWAMLVWCGVLWAGMITTYAQTKKPLKGGKIFGTMQARHIGPAVMSGRVSDIDGVNSDPKTFYVGTAGGGVWKTTSGGVNFRPVFDKHSQSIGKVTVDQQNPKTIWVGTGEPWVRNSVSVGTGLYKTNDGGKNWKLMGFKDSERISEIIVHPKNSDIVYVGVLGHLWDAHKTRGVYKTEDGGKTWKQLLYVDENTGLADMAMDAKNPEVIYASMWQFRRSPDFFESGGKGSALYKTTDGGKTWKKIHNGFPKGILGRMAVQSAPSKPNIVYATVESEKRAKNGLYKSTDGGANWKLINTDFGVVVRPFYFARLVVDPKDENKVFKMGLNLIISKDGGKRFRTVGSGVHSDMHAVWVNPQNTKNILVGTDGGVYQSFDDGMFFMHLKNLPISQFYRVSVDNERPYNVYGGLQDNGSWVGPSRSSNGVQNRDWSNLGGGDGFVAMRHPKNKNLVYCEMQGGKMWRYNLSSGQRKTITPMPQQNDPKYRFNWNTPAILSVHNPNRLYMGSQFLHISNDNGESWKKISPDLTTNSPKRQRRASGGLTPDVSAAETNTTIFTISESVLDEKVIWVGTDDGHLQVTTDGGKNWMNTTPNIKGLPKNTWCSSVEASRFDKNTAYATFDGHRTGDKKAYVYQTTDGGKTWKPLATADIKGYAHVIREDLKSRDLLFLGTELGLYISIDQGKNWSRFKNNLPMVSIRDMVLQADEDDLVMGTHGRGIIIIDDISPLRKITPEIASKKLYFLKSKPIIIRSLGGGQEFPGAAEFVGENPNPAGKIIYFQKKRHIFGSMKIEIFDAKGNKVSTVPAAKSAGLNVVYWNPRLKAPKTPKAKTFTFGAFNGPLLPEGTYTVKLTKGKDKFETTIEVKTDPNSPYTAADRKAYQQTTMRLYNLIEKLAYTANVVQTIMKDATAKAKNEAKGNKRLVKKLKAMSNEMAKFNSELVITSGDNYTDSAEERLNEKLAALYGEISGYSGRPSKDQLQRVDVLEKKVEAAYQRMLKIKSKELKSMNDRLAKAKIGEIKVKTMEEFKKSDK</sequence>
<evidence type="ECO:0000256" key="2">
    <source>
        <dbReference type="SAM" id="MobiDB-lite"/>
    </source>
</evidence>
<reference evidence="5 6" key="1">
    <citation type="submission" date="2007-01" db="EMBL/GenBank/DDBJ databases">
        <authorList>
            <person name="Haygood M."/>
            <person name="Podell S."/>
            <person name="Anderson C."/>
            <person name="Hopkinson B."/>
            <person name="Roe K."/>
            <person name="Barbeau K."/>
            <person name="Gaasterland T."/>
            <person name="Ferriera S."/>
            <person name="Johnson J."/>
            <person name="Kravitz S."/>
            <person name="Beeson K."/>
            <person name="Sutton G."/>
            <person name="Rogers Y.-H."/>
            <person name="Friedman R."/>
            <person name="Frazier M."/>
            <person name="Venter J.C."/>
        </authorList>
    </citation>
    <scope>NUCLEOTIDE SEQUENCE [LARGE SCALE GENOMIC DNA]</scope>
    <source>
        <strain evidence="5 6">ATCC 23134</strain>
    </source>
</reference>
<keyword evidence="3" id="KW-1133">Transmembrane helix</keyword>
<dbReference type="PANTHER" id="PTHR43739:SF5">
    <property type="entry name" value="EXO-ALPHA-SIALIDASE"/>
    <property type="match status" value="1"/>
</dbReference>
<dbReference type="Gene3D" id="2.130.10.10">
    <property type="entry name" value="YVTN repeat-like/Quinoprotein amine dehydrogenase"/>
    <property type="match status" value="4"/>
</dbReference>
<dbReference type="CDD" id="cd15482">
    <property type="entry name" value="Sialidase_non-viral"/>
    <property type="match status" value="2"/>
</dbReference>
<evidence type="ECO:0000256" key="1">
    <source>
        <dbReference type="ARBA" id="ARBA00022737"/>
    </source>
</evidence>
<comment type="caution">
    <text evidence="5">The sequence shown here is derived from an EMBL/GenBank/DDBJ whole genome shotgun (WGS) entry which is preliminary data.</text>
</comment>
<organism evidence="5 6">
    <name type="scientific">Microscilla marina ATCC 23134</name>
    <dbReference type="NCBI Taxonomy" id="313606"/>
    <lineage>
        <taxon>Bacteria</taxon>
        <taxon>Pseudomonadati</taxon>
        <taxon>Bacteroidota</taxon>
        <taxon>Cytophagia</taxon>
        <taxon>Cytophagales</taxon>
        <taxon>Microscillaceae</taxon>
        <taxon>Microscilla</taxon>
    </lineage>
</organism>
<evidence type="ECO:0000259" key="4">
    <source>
        <dbReference type="Pfam" id="PF15902"/>
    </source>
</evidence>
<gene>
    <name evidence="5" type="ORF">M23134_07566</name>
</gene>
<evidence type="ECO:0000256" key="3">
    <source>
        <dbReference type="SAM" id="Phobius"/>
    </source>
</evidence>
<feature type="region of interest" description="Disordered" evidence="2">
    <location>
        <begin position="543"/>
        <end position="568"/>
    </location>
</feature>
<dbReference type="eggNOG" id="COG4447">
    <property type="taxonomic scope" value="Bacteria"/>
</dbReference>
<evidence type="ECO:0000313" key="5">
    <source>
        <dbReference type="EMBL" id="EAY31156.1"/>
    </source>
</evidence>
<dbReference type="AlphaFoldDB" id="A1ZF54"/>
<keyword evidence="6" id="KW-1185">Reference proteome</keyword>
<keyword evidence="3" id="KW-0472">Membrane</keyword>
<dbReference type="InterPro" id="IPR031778">
    <property type="entry name" value="Sortilin_N"/>
</dbReference>
<feature type="transmembrane region" description="Helical" evidence="3">
    <location>
        <begin position="24"/>
        <end position="42"/>
    </location>
</feature>
<protein>
    <submittedName>
        <fullName evidence="5">BNR/Asp-box repeat domain protein</fullName>
    </submittedName>
</protein>
<dbReference type="InterPro" id="IPR052025">
    <property type="entry name" value="Xyloglucanase_GH74"/>
</dbReference>
<dbReference type="SUPFAM" id="SSF50939">
    <property type="entry name" value="Sialidases"/>
    <property type="match status" value="2"/>
</dbReference>
<feature type="domain" description="Sortilin N-terminal" evidence="4">
    <location>
        <begin position="146"/>
        <end position="298"/>
    </location>
</feature>
<dbReference type="Proteomes" id="UP000004095">
    <property type="component" value="Unassembled WGS sequence"/>
</dbReference>
<dbReference type="EMBL" id="AAWS01000004">
    <property type="protein sequence ID" value="EAY31156.1"/>
    <property type="molecule type" value="Genomic_DNA"/>
</dbReference>
<dbReference type="GO" id="GO:0010411">
    <property type="term" value="P:xyloglucan metabolic process"/>
    <property type="evidence" value="ECO:0007669"/>
    <property type="project" value="TreeGrafter"/>
</dbReference>